<dbReference type="InterPro" id="IPR025271">
    <property type="entry name" value="CCDC28"/>
</dbReference>
<proteinExistence type="predicted"/>
<dbReference type="PANTHER" id="PTHR13400:SF3">
    <property type="entry name" value="COILED-COIL DOMAIN-CONTAINING PROTEIN 28A"/>
    <property type="match status" value="1"/>
</dbReference>
<evidence type="ECO:0000313" key="1">
    <source>
        <dbReference type="EMBL" id="KAF4083768.1"/>
    </source>
</evidence>
<organism evidence="1 2">
    <name type="scientific">Ameiurus melas</name>
    <name type="common">Black bullhead</name>
    <name type="synonym">Silurus melas</name>
    <dbReference type="NCBI Taxonomy" id="219545"/>
    <lineage>
        <taxon>Eukaryota</taxon>
        <taxon>Metazoa</taxon>
        <taxon>Chordata</taxon>
        <taxon>Craniata</taxon>
        <taxon>Vertebrata</taxon>
        <taxon>Euteleostomi</taxon>
        <taxon>Actinopterygii</taxon>
        <taxon>Neopterygii</taxon>
        <taxon>Teleostei</taxon>
        <taxon>Ostariophysi</taxon>
        <taxon>Siluriformes</taxon>
        <taxon>Ictaluridae</taxon>
        <taxon>Ameiurus</taxon>
    </lineage>
</organism>
<accession>A0A7J6AQE9</accession>
<comment type="caution">
    <text evidence="1">The sequence shown here is derived from an EMBL/GenBank/DDBJ whole genome shotgun (WGS) entry which is preliminary data.</text>
</comment>
<sequence length="215" mass="24743">MVVGESFRVFRACSSDNIFLPFNGEVYYSRRIWMWDFGRMEERKMKRKSPRPSTNQAAPPVTVRKNLRTLGCTGTHSNQKSKYRRGVREKPKLQSQLSSQSASIQHTFLTDVSDVHEMEKGLLSLLNDFHSGKLQAFGNECSIDEMEHVREMQEKLARLHFDLNAEVDDIPVDQRKRACDTNLDKLLLNLEELSSSIQKLNLADNQETPRPSSNI</sequence>
<gene>
    <name evidence="1" type="ORF">AMELA_G00121300</name>
</gene>
<dbReference type="Pfam" id="PF13270">
    <property type="entry name" value="CCDC28"/>
    <property type="match status" value="1"/>
</dbReference>
<evidence type="ECO:0008006" key="3">
    <source>
        <dbReference type="Google" id="ProtNLM"/>
    </source>
</evidence>
<reference evidence="1 2" key="1">
    <citation type="submission" date="2020-02" db="EMBL/GenBank/DDBJ databases">
        <title>A chromosome-scale genome assembly of the black bullhead catfish (Ameiurus melas).</title>
        <authorList>
            <person name="Wen M."/>
            <person name="Zham M."/>
            <person name="Cabau C."/>
            <person name="Klopp C."/>
            <person name="Donnadieu C."/>
            <person name="Roques C."/>
            <person name="Bouchez O."/>
            <person name="Lampietro C."/>
            <person name="Jouanno E."/>
            <person name="Herpin A."/>
            <person name="Louis A."/>
            <person name="Berthelot C."/>
            <person name="Parey E."/>
            <person name="Roest-Crollius H."/>
            <person name="Braasch I."/>
            <person name="Postlethwait J."/>
            <person name="Robinson-Rechavi M."/>
            <person name="Echchiki A."/>
            <person name="Begum T."/>
            <person name="Montfort J."/>
            <person name="Schartl M."/>
            <person name="Bobe J."/>
            <person name="Guiguen Y."/>
        </authorList>
    </citation>
    <scope>NUCLEOTIDE SEQUENCE [LARGE SCALE GENOMIC DNA]</scope>
    <source>
        <strain evidence="1">M_S1</strain>
        <tissue evidence="1">Blood</tissue>
    </source>
</reference>
<dbReference type="EMBL" id="JAAGNN010000010">
    <property type="protein sequence ID" value="KAF4083768.1"/>
    <property type="molecule type" value="Genomic_DNA"/>
</dbReference>
<keyword evidence="2" id="KW-1185">Reference proteome</keyword>
<dbReference type="PANTHER" id="PTHR13400">
    <property type="entry name" value="CHEMOKINE C-C MOTIF RECEPTOR 1"/>
    <property type="match status" value="1"/>
</dbReference>
<evidence type="ECO:0000313" key="2">
    <source>
        <dbReference type="Proteomes" id="UP000593565"/>
    </source>
</evidence>
<protein>
    <recommendedName>
        <fullName evidence="3">Coiled-coil domain containing 28A</fullName>
    </recommendedName>
</protein>
<dbReference type="AlphaFoldDB" id="A0A7J6AQE9"/>
<name>A0A7J6AQE9_AMEME</name>
<dbReference type="Proteomes" id="UP000593565">
    <property type="component" value="Unassembled WGS sequence"/>
</dbReference>